<dbReference type="PANTHER" id="PTHR22754">
    <property type="entry name" value="DISCO-INTERACTING PROTEIN 2 DIP2 -RELATED"/>
    <property type="match status" value="1"/>
</dbReference>
<protein>
    <recommendedName>
        <fullName evidence="1">DMAP1-binding domain-containing protein</fullName>
    </recommendedName>
</protein>
<dbReference type="EMBL" id="ML005155">
    <property type="protein sequence ID" value="RKP19817.1"/>
    <property type="molecule type" value="Genomic_DNA"/>
</dbReference>
<dbReference type="InterPro" id="IPR010506">
    <property type="entry name" value="DMAP1-bd"/>
</dbReference>
<dbReference type="Pfam" id="PF06464">
    <property type="entry name" value="DMAP_binding"/>
    <property type="match status" value="1"/>
</dbReference>
<dbReference type="Proteomes" id="UP000281549">
    <property type="component" value="Unassembled WGS sequence"/>
</dbReference>
<dbReference type="Pfam" id="PF00501">
    <property type="entry name" value="AMP-binding"/>
    <property type="match status" value="1"/>
</dbReference>
<accession>A0A4P9YJP9</accession>
<reference evidence="3" key="1">
    <citation type="journal article" date="2018" name="Nat. Microbiol.">
        <title>Leveraging single-cell genomics to expand the fungal tree of life.</title>
        <authorList>
            <person name="Ahrendt S.R."/>
            <person name="Quandt C.A."/>
            <person name="Ciobanu D."/>
            <person name="Clum A."/>
            <person name="Salamov A."/>
            <person name="Andreopoulos B."/>
            <person name="Cheng J.F."/>
            <person name="Woyke T."/>
            <person name="Pelin A."/>
            <person name="Henrissat B."/>
            <person name="Reynolds N.K."/>
            <person name="Benny G.L."/>
            <person name="Smith M.E."/>
            <person name="James T.Y."/>
            <person name="Grigoriev I.V."/>
        </authorList>
    </citation>
    <scope>NUCLEOTIDE SEQUENCE [LARGE SCALE GENOMIC DNA]</scope>
    <source>
        <strain evidence="3">CSF55</strain>
    </source>
</reference>
<dbReference type="AlphaFoldDB" id="A0A4P9YJP9"/>
<feature type="domain" description="DMAP1-binding" evidence="1">
    <location>
        <begin position="136"/>
        <end position="235"/>
    </location>
</feature>
<dbReference type="SUPFAM" id="SSF56801">
    <property type="entry name" value="Acetyl-CoA synthetase-like"/>
    <property type="match status" value="2"/>
</dbReference>
<evidence type="ECO:0000313" key="2">
    <source>
        <dbReference type="EMBL" id="RKP19817.1"/>
    </source>
</evidence>
<name>A0A4P9YJP9_ROZAC</name>
<sequence>MGPLTEVLKDNDPEKNAEFFAKMGSISVHLIGRHLLPEAIVGFHVPPFNSIDHLHCHVIIPPYRRWWHSFMYHYSFNFTPLTLVRLQLPRLSKWRSQSDALKLEKDKLNNLTEYHRFMNKNGQLNFTIIFVFIFMPNIDLPLDIREKLQDLELELRVGDITLQGYEKKKASLMASLSSRDENIGHDRMNYKSPENKEKYYTNGKEQEDDFKQLNALEEKEENNNETLKSQEYNTFVEIKGNKRTDSYKYMSLYSNTWLDRYGPKKVVDENWENKSIDNLTDVTIHSNVYGGSLRDELSNTLMQNFTTIAAMLRFRAYQMGDKECVTVSGKSIESITYGKLNSKAERISQAIKDKQKYKKGDKVILLFDESEMIEYFVGIFSCLYAGLVIVILAKNELLPDVIDRTSCKLIVTCDSQYKLVMKEKKNFPFDVEICRISDLGNVNLKRNGLESLITCESSDNAIIECFEMNNEIISTCVDHDCIMKQCYSLKEIFGIEHSDVIINCLNGFDGIGLLTGIFLSLYNGCLVVFSSKNHVKAIHKCKGTFLLTNEYLLKQTLNEEIFKSLNLSNFRGILLCQGKHQELIEESCKFLKTHGAIYDDLVFPFFICNSSFGINTAKCSSFDAIKVENKTFVQTFIIGYIHQGNFYYIGDLFDQIHQNKCTFYGKQISEFLNHEISKIEKCGAFSIFINSEEYPIVISEVDERLKEEELKAICNSIILVLNEKLSLQVFMSILCPINTLPVGKYDVLDIYRIKAMFESSNLNPLMITTNNKTKTFNKVQGEFFTRQSESNNPALIAIPCVVNGTNLDSTNFIDLLKNRMSNNKNTFLFESAFNNPIKDVKKIDYETFYSKICSVCFYLEKKGLKSGDQILVLLPHSVEFVVAIYSGLGTILLSIYCWEEGVNNQLM</sequence>
<dbReference type="GO" id="GO:0005829">
    <property type="term" value="C:cytosol"/>
    <property type="evidence" value="ECO:0007669"/>
    <property type="project" value="TreeGrafter"/>
</dbReference>
<evidence type="ECO:0000313" key="3">
    <source>
        <dbReference type="Proteomes" id="UP000281549"/>
    </source>
</evidence>
<organism evidence="2 3">
    <name type="scientific">Rozella allomycis (strain CSF55)</name>
    <dbReference type="NCBI Taxonomy" id="988480"/>
    <lineage>
        <taxon>Eukaryota</taxon>
        <taxon>Fungi</taxon>
        <taxon>Fungi incertae sedis</taxon>
        <taxon>Cryptomycota</taxon>
        <taxon>Cryptomycota incertae sedis</taxon>
        <taxon>Rozella</taxon>
    </lineage>
</organism>
<dbReference type="InterPro" id="IPR056881">
    <property type="entry name" value="Mug62_dom"/>
</dbReference>
<evidence type="ECO:0000259" key="1">
    <source>
        <dbReference type="PROSITE" id="PS51912"/>
    </source>
</evidence>
<dbReference type="InterPro" id="IPR042099">
    <property type="entry name" value="ANL_N_sf"/>
</dbReference>
<dbReference type="PANTHER" id="PTHR22754:SF32">
    <property type="entry name" value="DISCO-INTERACTING PROTEIN 2"/>
    <property type="match status" value="1"/>
</dbReference>
<proteinExistence type="predicted"/>
<dbReference type="Pfam" id="PF24919">
    <property type="entry name" value="Mug62"/>
    <property type="match status" value="1"/>
</dbReference>
<dbReference type="Gene3D" id="3.40.50.12780">
    <property type="entry name" value="N-terminal domain of ligase-like"/>
    <property type="match status" value="3"/>
</dbReference>
<dbReference type="SMART" id="SM01137">
    <property type="entry name" value="DMAP_binding"/>
    <property type="match status" value="1"/>
</dbReference>
<dbReference type="InterPro" id="IPR000873">
    <property type="entry name" value="AMP-dep_synth/lig_dom"/>
</dbReference>
<gene>
    <name evidence="2" type="ORF">ROZALSC1DRAFT_21955</name>
</gene>
<dbReference type="PROSITE" id="PS51912">
    <property type="entry name" value="DMAP1_BIND"/>
    <property type="match status" value="1"/>
</dbReference>